<dbReference type="PROSITE" id="PS50084">
    <property type="entry name" value="KH_TYPE_1"/>
    <property type="match status" value="2"/>
</dbReference>
<sequence length="309" mass="32917">MPQSYYLDLFADGGGMPDRRYTLTGSSGSVAAWEQQIQGDIPRANQTGGMGGDSGGGQTAVEVMVPGNKVGVVIGKGGETIRQLQRRGGVKMVIIQGDNIPSALEKPLRISGDPHQCQRAKEMVLELLAEGEMKIPVPRTAVGVVIGKNGETIKRIQQESGAKVQFKADDGHSPERVCAITGSQDKVQIAAQMIQHLLIEYNQREGGMGRGLGRGRGGSGPVRGHGEFGGGPGRGLGRGDGFRGSQEETQLPSQLTSVAWSSEKVVKPFDGLTKSQGLMSNFRNIQGQTLTKSYSASQELLIKFSRPFK</sequence>
<evidence type="ECO:0000256" key="2">
    <source>
        <dbReference type="PROSITE-ProRule" id="PRU00117"/>
    </source>
</evidence>
<feature type="compositionally biased region" description="Gly residues" evidence="3">
    <location>
        <begin position="212"/>
        <end position="239"/>
    </location>
</feature>
<organism evidence="5 6">
    <name type="scientific">Crassostrea virginica</name>
    <name type="common">Eastern oyster</name>
    <dbReference type="NCBI Taxonomy" id="6565"/>
    <lineage>
        <taxon>Eukaryota</taxon>
        <taxon>Metazoa</taxon>
        <taxon>Spiralia</taxon>
        <taxon>Lophotrochozoa</taxon>
        <taxon>Mollusca</taxon>
        <taxon>Bivalvia</taxon>
        <taxon>Autobranchia</taxon>
        <taxon>Pteriomorphia</taxon>
        <taxon>Ostreida</taxon>
        <taxon>Ostreoidea</taxon>
        <taxon>Ostreidae</taxon>
        <taxon>Crassostrea</taxon>
    </lineage>
</organism>
<dbReference type="RefSeq" id="XP_022288248.1">
    <property type="nucleotide sequence ID" value="XM_022432540.1"/>
</dbReference>
<dbReference type="Pfam" id="PF00013">
    <property type="entry name" value="KH_1"/>
    <property type="match status" value="2"/>
</dbReference>
<evidence type="ECO:0000259" key="4">
    <source>
        <dbReference type="SMART" id="SM00322"/>
    </source>
</evidence>
<evidence type="ECO:0000256" key="1">
    <source>
        <dbReference type="ARBA" id="ARBA00022737"/>
    </source>
</evidence>
<evidence type="ECO:0000313" key="6">
    <source>
        <dbReference type="RefSeq" id="XP_022288248.1"/>
    </source>
</evidence>
<dbReference type="CDD" id="cd22398">
    <property type="entry name" value="KH-I_FUBP_rpt3"/>
    <property type="match status" value="1"/>
</dbReference>
<feature type="compositionally biased region" description="Polar residues" evidence="3">
    <location>
        <begin position="247"/>
        <end position="257"/>
    </location>
</feature>
<evidence type="ECO:0000313" key="5">
    <source>
        <dbReference type="Proteomes" id="UP000694844"/>
    </source>
</evidence>
<evidence type="ECO:0000256" key="3">
    <source>
        <dbReference type="SAM" id="MobiDB-lite"/>
    </source>
</evidence>
<dbReference type="InterPro" id="IPR036612">
    <property type="entry name" value="KH_dom_type_1_sf"/>
</dbReference>
<dbReference type="CDD" id="cd22397">
    <property type="entry name" value="KH-I_FUBP_rpt2"/>
    <property type="match status" value="1"/>
</dbReference>
<dbReference type="SMART" id="SM00322">
    <property type="entry name" value="KH"/>
    <property type="match status" value="2"/>
</dbReference>
<keyword evidence="5" id="KW-1185">Reference proteome</keyword>
<keyword evidence="2" id="KW-0694">RNA-binding</keyword>
<feature type="domain" description="K Homology" evidence="4">
    <location>
        <begin position="57"/>
        <end position="129"/>
    </location>
</feature>
<dbReference type="InterPro" id="IPR004087">
    <property type="entry name" value="KH_dom"/>
</dbReference>
<dbReference type="AlphaFoldDB" id="A0A8B8ACP0"/>
<dbReference type="OrthoDB" id="6150017at2759"/>
<dbReference type="GO" id="GO:0003723">
    <property type="term" value="F:RNA binding"/>
    <property type="evidence" value="ECO:0007669"/>
    <property type="project" value="UniProtKB-UniRule"/>
</dbReference>
<proteinExistence type="predicted"/>
<accession>A0A8B8ACP0</accession>
<protein>
    <submittedName>
        <fullName evidence="6">Far upstream element-binding protein 3-like isoform X2</fullName>
    </submittedName>
</protein>
<name>A0A8B8ACP0_CRAVI</name>
<dbReference type="Gene3D" id="3.30.310.210">
    <property type="match status" value="1"/>
</dbReference>
<keyword evidence="1" id="KW-0677">Repeat</keyword>
<reference evidence="6" key="1">
    <citation type="submission" date="2025-08" db="UniProtKB">
        <authorList>
            <consortium name="RefSeq"/>
        </authorList>
    </citation>
    <scope>IDENTIFICATION</scope>
    <source>
        <tissue evidence="6">Whole sample</tissue>
    </source>
</reference>
<dbReference type="Gene3D" id="3.30.1370.10">
    <property type="entry name" value="K Homology domain, type 1"/>
    <property type="match status" value="1"/>
</dbReference>
<feature type="domain" description="K Homology" evidence="4">
    <location>
        <begin position="130"/>
        <end position="199"/>
    </location>
</feature>
<dbReference type="InterPro" id="IPR004088">
    <property type="entry name" value="KH_dom_type_1"/>
</dbReference>
<dbReference type="GeneID" id="111100549"/>
<dbReference type="PANTHER" id="PTHR10288">
    <property type="entry name" value="KH DOMAIN CONTAINING RNA BINDING PROTEIN"/>
    <property type="match status" value="1"/>
</dbReference>
<dbReference type="Proteomes" id="UP000694844">
    <property type="component" value="Chromosome 6"/>
</dbReference>
<feature type="region of interest" description="Disordered" evidence="3">
    <location>
        <begin position="212"/>
        <end position="257"/>
    </location>
</feature>
<gene>
    <name evidence="6" type="primary">LOC111100549</name>
</gene>
<dbReference type="SUPFAM" id="SSF54791">
    <property type="entry name" value="Eukaryotic type KH-domain (KH-domain type I)"/>
    <property type="match status" value="2"/>
</dbReference>